<dbReference type="Pfam" id="PF12869">
    <property type="entry name" value="tRNA_anti-like"/>
    <property type="match status" value="1"/>
</dbReference>
<sequence length="129" mass="14438">MKKKLLIIIVILILASIGLYFYAYKGHRDIATENAAFDLTVSGLSKEFSENDSLANSKYADKTIQIYGKVTDVDFPSHSIIIDEKLSVVFTDSVLPKINLQDAITIKGRFVGYDDLLEEFKIDQATKAE</sequence>
<keyword evidence="3" id="KW-1185">Reference proteome</keyword>
<evidence type="ECO:0000313" key="2">
    <source>
        <dbReference type="EMBL" id="MDR6967033.1"/>
    </source>
</evidence>
<gene>
    <name evidence="2" type="ORF">J2X31_001033</name>
</gene>
<keyword evidence="1" id="KW-0472">Membrane</keyword>
<dbReference type="Proteomes" id="UP001255185">
    <property type="component" value="Unassembled WGS sequence"/>
</dbReference>
<comment type="caution">
    <text evidence="2">The sequence shown here is derived from an EMBL/GenBank/DDBJ whole genome shotgun (WGS) entry which is preliminary data.</text>
</comment>
<name>A0ABU1TM40_9FLAO</name>
<proteinExistence type="predicted"/>
<organism evidence="2 3">
    <name type="scientific">Flavobacterium arsenatis</name>
    <dbReference type="NCBI Taxonomy" id="1484332"/>
    <lineage>
        <taxon>Bacteria</taxon>
        <taxon>Pseudomonadati</taxon>
        <taxon>Bacteroidota</taxon>
        <taxon>Flavobacteriia</taxon>
        <taxon>Flavobacteriales</taxon>
        <taxon>Flavobacteriaceae</taxon>
        <taxon>Flavobacterium</taxon>
    </lineage>
</organism>
<dbReference type="RefSeq" id="WP_310024968.1">
    <property type="nucleotide sequence ID" value="NZ_JAVDVI010000003.1"/>
</dbReference>
<evidence type="ECO:0000256" key="1">
    <source>
        <dbReference type="SAM" id="Phobius"/>
    </source>
</evidence>
<accession>A0ABU1TM40</accession>
<keyword evidence="1" id="KW-0812">Transmembrane</keyword>
<keyword evidence="1" id="KW-1133">Transmembrane helix</keyword>
<protein>
    <submittedName>
        <fullName evidence="2">Uncharacterized protein YxeA</fullName>
    </submittedName>
</protein>
<evidence type="ECO:0000313" key="3">
    <source>
        <dbReference type="Proteomes" id="UP001255185"/>
    </source>
</evidence>
<reference evidence="2 3" key="1">
    <citation type="submission" date="2023-07" db="EMBL/GenBank/DDBJ databases">
        <title>Sorghum-associated microbial communities from plants grown in Nebraska, USA.</title>
        <authorList>
            <person name="Schachtman D."/>
        </authorList>
    </citation>
    <scope>NUCLEOTIDE SEQUENCE [LARGE SCALE GENOMIC DNA]</scope>
    <source>
        <strain evidence="2 3">3773</strain>
    </source>
</reference>
<dbReference type="EMBL" id="JAVDVI010000003">
    <property type="protein sequence ID" value="MDR6967033.1"/>
    <property type="molecule type" value="Genomic_DNA"/>
</dbReference>
<dbReference type="InterPro" id="IPR024422">
    <property type="entry name" value="Protein_unknown_function_OB"/>
</dbReference>
<feature type="transmembrane region" description="Helical" evidence="1">
    <location>
        <begin position="5"/>
        <end position="24"/>
    </location>
</feature>